<dbReference type="PANTHER" id="PTHR33371:SF4">
    <property type="entry name" value="INTERMEMBRANE PHOSPHOLIPID TRANSPORT SYSTEM BINDING PROTEIN MLAD"/>
    <property type="match status" value="1"/>
</dbReference>
<dbReference type="InterPro" id="IPR024516">
    <property type="entry name" value="Mce_C"/>
</dbReference>
<dbReference type="Proteomes" id="UP001501237">
    <property type="component" value="Unassembled WGS sequence"/>
</dbReference>
<keyword evidence="2" id="KW-0732">Signal</keyword>
<feature type="region of interest" description="Disordered" evidence="1">
    <location>
        <begin position="340"/>
        <end position="359"/>
    </location>
</feature>
<comment type="caution">
    <text evidence="5">The sequence shown here is derived from an EMBL/GenBank/DDBJ whole genome shotgun (WGS) entry which is preliminary data.</text>
</comment>
<gene>
    <name evidence="5" type="ORF">GCM10010468_05490</name>
</gene>
<proteinExistence type="predicted"/>
<evidence type="ECO:0000259" key="4">
    <source>
        <dbReference type="Pfam" id="PF11887"/>
    </source>
</evidence>
<dbReference type="EMBL" id="BAAAUV010000001">
    <property type="protein sequence ID" value="GAA3195316.1"/>
    <property type="molecule type" value="Genomic_DNA"/>
</dbReference>
<dbReference type="PANTHER" id="PTHR33371">
    <property type="entry name" value="INTERMEMBRANE PHOSPHOLIPID TRANSPORT SYSTEM BINDING PROTEIN MLAD-RELATED"/>
    <property type="match status" value="1"/>
</dbReference>
<keyword evidence="6" id="KW-1185">Reference proteome</keyword>
<name>A0ABP6Q0D6_9ACTN</name>
<organism evidence="5 6">
    <name type="scientific">Actinocorallia longicatena</name>
    <dbReference type="NCBI Taxonomy" id="111803"/>
    <lineage>
        <taxon>Bacteria</taxon>
        <taxon>Bacillati</taxon>
        <taxon>Actinomycetota</taxon>
        <taxon>Actinomycetes</taxon>
        <taxon>Streptosporangiales</taxon>
        <taxon>Thermomonosporaceae</taxon>
        <taxon>Actinocorallia</taxon>
    </lineage>
</organism>
<evidence type="ECO:0000259" key="3">
    <source>
        <dbReference type="Pfam" id="PF02470"/>
    </source>
</evidence>
<evidence type="ECO:0000256" key="2">
    <source>
        <dbReference type="SAM" id="SignalP"/>
    </source>
</evidence>
<dbReference type="InterPro" id="IPR052336">
    <property type="entry name" value="MlaD_Phospholipid_Transporter"/>
</dbReference>
<feature type="domain" description="Mce/MlaD" evidence="3">
    <location>
        <begin position="28"/>
        <end position="104"/>
    </location>
</feature>
<dbReference type="RefSeq" id="WP_344821700.1">
    <property type="nucleotide sequence ID" value="NZ_BAAAUV010000001.1"/>
</dbReference>
<evidence type="ECO:0000256" key="1">
    <source>
        <dbReference type="SAM" id="MobiDB-lite"/>
    </source>
</evidence>
<feature type="domain" description="Mammalian cell entry C-terminal" evidence="4">
    <location>
        <begin position="113"/>
        <end position="294"/>
    </location>
</feature>
<feature type="chain" id="PRO_5046374986" evidence="2">
    <location>
        <begin position="19"/>
        <end position="359"/>
    </location>
</feature>
<evidence type="ECO:0000313" key="6">
    <source>
        <dbReference type="Proteomes" id="UP001501237"/>
    </source>
</evidence>
<dbReference type="PROSITE" id="PS51257">
    <property type="entry name" value="PROKAR_LIPOPROTEIN"/>
    <property type="match status" value="1"/>
</dbReference>
<reference evidence="6" key="1">
    <citation type="journal article" date="2019" name="Int. J. Syst. Evol. Microbiol.">
        <title>The Global Catalogue of Microorganisms (GCM) 10K type strain sequencing project: providing services to taxonomists for standard genome sequencing and annotation.</title>
        <authorList>
            <consortium name="The Broad Institute Genomics Platform"/>
            <consortium name="The Broad Institute Genome Sequencing Center for Infectious Disease"/>
            <person name="Wu L."/>
            <person name="Ma J."/>
        </authorList>
    </citation>
    <scope>NUCLEOTIDE SEQUENCE [LARGE SCALE GENOMIC DNA]</scope>
    <source>
        <strain evidence="6">JCM 9377</strain>
    </source>
</reference>
<protein>
    <submittedName>
        <fullName evidence="5">MCE family protein</fullName>
    </submittedName>
</protein>
<dbReference type="Pfam" id="PF02470">
    <property type="entry name" value="MlaD"/>
    <property type="match status" value="1"/>
</dbReference>
<dbReference type="NCBIfam" id="TIGR00996">
    <property type="entry name" value="Mtu_fam_mce"/>
    <property type="match status" value="1"/>
</dbReference>
<dbReference type="InterPro" id="IPR003399">
    <property type="entry name" value="Mce/MlaD"/>
</dbReference>
<dbReference type="Pfam" id="PF11887">
    <property type="entry name" value="Mce4_CUP1"/>
    <property type="match status" value="1"/>
</dbReference>
<sequence length="359" mass="38586">MKRLVAAAAALLVVTASGGCSVVGGGGTYKLTVYFAKTPSLYEQSRVKVLGANVGTIDKIDIDEPNNRVKVTLSVKDSVPVPNDVHAAILSASTIGERNIILYPPWKPGMAKANDGHVIQQDQTDLPVEIDDALAAFTSLAKNVDPTRLRDTFKGGADLLRDNGKDINHAVQTLGTFTDKLAAQDQRIVNLATKLNDLAGSLNRRDQKLKALFNAFNSVGGQLADERNRMQAFLSGLESIITQGDVLVQNYNEKLPSTIANVSEIVMTLKANSASVALAIKSFSTFTDTVVKAYDQRRHVITVRLQLNAITRAWLQPIFDAMNWGPVPCTGKPFGNCKGTIKKSSTGKNQGKNKKAGAP</sequence>
<feature type="signal peptide" evidence="2">
    <location>
        <begin position="1"/>
        <end position="18"/>
    </location>
</feature>
<accession>A0ABP6Q0D6</accession>
<evidence type="ECO:0000313" key="5">
    <source>
        <dbReference type="EMBL" id="GAA3195316.1"/>
    </source>
</evidence>
<dbReference type="InterPro" id="IPR005693">
    <property type="entry name" value="Mce"/>
</dbReference>